<dbReference type="InterPro" id="IPR041577">
    <property type="entry name" value="RT_RNaseH_2"/>
</dbReference>
<dbReference type="GO" id="GO:0015074">
    <property type="term" value="P:DNA integration"/>
    <property type="evidence" value="ECO:0007669"/>
    <property type="project" value="InterPro"/>
</dbReference>
<dbReference type="Gene3D" id="1.10.340.70">
    <property type="match status" value="1"/>
</dbReference>
<dbReference type="GO" id="GO:0004523">
    <property type="term" value="F:RNA-DNA hybrid ribonuclease activity"/>
    <property type="evidence" value="ECO:0007669"/>
    <property type="project" value="InterPro"/>
</dbReference>
<dbReference type="SUPFAM" id="SSF56672">
    <property type="entry name" value="DNA/RNA polymerases"/>
    <property type="match status" value="1"/>
</dbReference>
<dbReference type="InterPro" id="IPR002156">
    <property type="entry name" value="RNaseH_domain"/>
</dbReference>
<organism evidence="2">
    <name type="scientific">Vitis vinifera</name>
    <name type="common">Grape</name>
    <dbReference type="NCBI Taxonomy" id="29760"/>
    <lineage>
        <taxon>Eukaryota</taxon>
        <taxon>Viridiplantae</taxon>
        <taxon>Streptophyta</taxon>
        <taxon>Embryophyta</taxon>
        <taxon>Tracheophyta</taxon>
        <taxon>Spermatophyta</taxon>
        <taxon>Magnoliopsida</taxon>
        <taxon>eudicotyledons</taxon>
        <taxon>Gunneridae</taxon>
        <taxon>Pentapetalae</taxon>
        <taxon>rosids</taxon>
        <taxon>Vitales</taxon>
        <taxon>Vitaceae</taxon>
        <taxon>Viteae</taxon>
        <taxon>Vitis</taxon>
    </lineage>
</organism>
<dbReference type="InterPro" id="IPR001584">
    <property type="entry name" value="Integrase_cat-core"/>
</dbReference>
<dbReference type="Pfam" id="PF00665">
    <property type="entry name" value="rve"/>
    <property type="match status" value="1"/>
</dbReference>
<evidence type="ECO:0000313" key="2">
    <source>
        <dbReference type="EMBL" id="CAN70706.1"/>
    </source>
</evidence>
<sequence length="677" mass="76785">MKLNPAKYAFGVSAGKFLGFMVSQRRIEVNPNQIKVVMKTFPPRVSTTGWISDCEQAFGEIKHYLTQPPILSSPQPGKELYMYLAVSDYVVNVVLFRHKKDKEQRSIYYVSKAMVDAEIRYSKIEQSALALKSVPQKLRPYFQVLQVTVLTNQPLRSILHKPDLSGRMLKWSKELSEYGIKYQPKLAIKGQVMADFIVEIPQKSSQLAGPIEKGWWILHVDGASRVSGSEAIRLGFPISNNETECEAILSGLGLALALSASKLEICSDSQLVVRQIQGEYEAKDERMARYLSKVRNTLDKLSKWVIKRITRTENVQANVLAGIVVTLPIKEVVLLLVHLQTTSSIAVAPVCNTSEISVGWMHKIETYLQTGDLPEESKRAHKIRVQATRFTLIEDNLYKRSFGGGQTLAHRAHSQGYYWPTMKQDAEGYVKKCDRCQRHAPIPCMPSEILNLVMSHWSFMQWGMNIVGLLSAATAQKKFLLVATNYFSKWVEVEAYANIKDKDVSKFVWKNIICRFGISQVIVVDNEPQFDSIAFRTFLSKLKIKNPYSTPCYPQSNGQVEATNKTLISALKKMLKKTKRRWVDEPPGVLWTYKMTPGRPTWTTPFALVYGMDAVIPTEIGMPTTRTTIQGQRDEKQELERQLDWVDEVRGNTAHPNGILPIESHFPLQQKNSVTHI</sequence>
<dbReference type="EMBL" id="AM475957">
    <property type="protein sequence ID" value="CAN70706.1"/>
    <property type="molecule type" value="Genomic_DNA"/>
</dbReference>
<dbReference type="InterPro" id="IPR041588">
    <property type="entry name" value="Integrase_H2C2"/>
</dbReference>
<name>A5BYN7_VITVI</name>
<dbReference type="GO" id="GO:0003676">
    <property type="term" value="F:nucleic acid binding"/>
    <property type="evidence" value="ECO:0007669"/>
    <property type="project" value="InterPro"/>
</dbReference>
<dbReference type="Gene3D" id="3.30.420.10">
    <property type="entry name" value="Ribonuclease H-like superfamily/Ribonuclease H"/>
    <property type="match status" value="2"/>
</dbReference>
<dbReference type="AlphaFoldDB" id="A5BYN7"/>
<dbReference type="Pfam" id="PF17921">
    <property type="entry name" value="Integrase_H2C2"/>
    <property type="match status" value="1"/>
</dbReference>
<proteinExistence type="predicted"/>
<dbReference type="InterPro" id="IPR012337">
    <property type="entry name" value="RNaseH-like_sf"/>
</dbReference>
<reference evidence="2" key="1">
    <citation type="journal article" date="2007" name="PLoS ONE">
        <title>The first genome sequence of an elite grapevine cultivar (Pinot noir Vitis vinifera L.): coping with a highly heterozygous genome.</title>
        <authorList>
            <person name="Velasco R."/>
            <person name="Zharkikh A."/>
            <person name="Troggio M."/>
            <person name="Cartwright D.A."/>
            <person name="Cestaro A."/>
            <person name="Pruss D."/>
            <person name="Pindo M."/>
            <person name="FitzGerald L.M."/>
            <person name="Vezzulli S."/>
            <person name="Reid J."/>
            <person name="Malacarne G."/>
            <person name="Iliev D."/>
            <person name="Coppola G."/>
            <person name="Wardell B."/>
            <person name="Micheletti D."/>
            <person name="Macalma T."/>
            <person name="Facci M."/>
            <person name="Mitchell J.T."/>
            <person name="Perazzolli M."/>
            <person name="Eldredge G."/>
            <person name="Gatto P."/>
            <person name="Oyzerski R."/>
            <person name="Moretto M."/>
            <person name="Gutin N."/>
            <person name="Stefanini M."/>
            <person name="Chen Y."/>
            <person name="Segala C."/>
            <person name="Davenport C."/>
            <person name="Dematte L."/>
            <person name="Mraz A."/>
            <person name="Battilana J."/>
            <person name="Stormo K."/>
            <person name="Costa F."/>
            <person name="Tao Q."/>
            <person name="Si-Ammour A."/>
            <person name="Harkins T."/>
            <person name="Lackey A."/>
            <person name="Perbost C."/>
            <person name="Taillon B."/>
            <person name="Stella A."/>
            <person name="Solovyev V."/>
            <person name="Fawcett J.A."/>
            <person name="Sterck L."/>
            <person name="Vandepoele K."/>
            <person name="Grando S.M."/>
            <person name="Toppo S."/>
            <person name="Moser C."/>
            <person name="Lanchbury J."/>
            <person name="Bogden R."/>
            <person name="Skolnick M."/>
            <person name="Sgaramella V."/>
            <person name="Bhatnagar S.K."/>
            <person name="Fontana P."/>
            <person name="Gutin A."/>
            <person name="Van de Peer Y."/>
            <person name="Salamini F."/>
            <person name="Viola R."/>
        </authorList>
    </citation>
    <scope>NUCLEOTIDE SEQUENCE</scope>
</reference>
<dbReference type="InterPro" id="IPR043502">
    <property type="entry name" value="DNA/RNA_pol_sf"/>
</dbReference>
<protein>
    <recommendedName>
        <fullName evidence="1">Integrase catalytic domain-containing protein</fullName>
    </recommendedName>
</protein>
<gene>
    <name evidence="2" type="ORF">VITISV_021894</name>
</gene>
<dbReference type="CDD" id="cd09279">
    <property type="entry name" value="RNase_HI_like"/>
    <property type="match status" value="1"/>
</dbReference>
<dbReference type="PROSITE" id="PS50994">
    <property type="entry name" value="INTEGRASE"/>
    <property type="match status" value="1"/>
</dbReference>
<dbReference type="Pfam" id="PF13456">
    <property type="entry name" value="RVT_3"/>
    <property type="match status" value="1"/>
</dbReference>
<dbReference type="PANTHER" id="PTHR48475">
    <property type="entry name" value="RIBONUCLEASE H"/>
    <property type="match status" value="1"/>
</dbReference>
<dbReference type="InterPro" id="IPR036397">
    <property type="entry name" value="RNaseH_sf"/>
</dbReference>
<dbReference type="PANTHER" id="PTHR48475:SF1">
    <property type="entry name" value="RNASE H TYPE-1 DOMAIN-CONTAINING PROTEIN"/>
    <property type="match status" value="1"/>
</dbReference>
<accession>A5BYN7</accession>
<dbReference type="Pfam" id="PF17919">
    <property type="entry name" value="RT_RNaseH_2"/>
    <property type="match status" value="1"/>
</dbReference>
<dbReference type="SUPFAM" id="SSF53098">
    <property type="entry name" value="Ribonuclease H-like"/>
    <property type="match status" value="2"/>
</dbReference>
<evidence type="ECO:0000259" key="1">
    <source>
        <dbReference type="PROSITE" id="PS50994"/>
    </source>
</evidence>
<feature type="domain" description="Integrase catalytic" evidence="1">
    <location>
        <begin position="442"/>
        <end position="613"/>
    </location>
</feature>